<feature type="non-terminal residue" evidence="2">
    <location>
        <position position="1"/>
    </location>
</feature>
<sequence>AVPEATVRAGEAVEVLAFAVTPNALYRAVLVPQRATLQVDVTLEDGTVASKSVPDAALEGGKRYDLSVVVEAAPEPELEVTLSGEIVDWIDGGELGTGGDGGDEPDEGDGKTVVYAGETYSTVTIDGRVWMAENLRYRPSDATFGDGVWNPEAGASAVAELGLLYDYATVTGGAVPTSEGLLRGICPPGWHIPDTDELEALAASGERLADFFTVAGFWNSSGFGSYGDASKGYLWVRALRRRGGATASPARRTGCRSSSRCPRRT</sequence>
<dbReference type="NCBIfam" id="TIGR02145">
    <property type="entry name" value="Fib_succ_major"/>
    <property type="match status" value="1"/>
</dbReference>
<evidence type="ECO:0000259" key="1">
    <source>
        <dbReference type="Pfam" id="PF09603"/>
    </source>
</evidence>
<name>K1SD79_9ZZZZ</name>
<evidence type="ECO:0000313" key="2">
    <source>
        <dbReference type="EMBL" id="EKC53399.1"/>
    </source>
</evidence>
<accession>K1SD79</accession>
<reference evidence="2" key="1">
    <citation type="journal article" date="2013" name="Environ. Microbiol.">
        <title>Microbiota from the distal guts of lean and obese adolescents exhibit partial functional redundancy besides clear differences in community structure.</title>
        <authorList>
            <person name="Ferrer M."/>
            <person name="Ruiz A."/>
            <person name="Lanza F."/>
            <person name="Haange S.B."/>
            <person name="Oberbach A."/>
            <person name="Till H."/>
            <person name="Bargiela R."/>
            <person name="Campoy C."/>
            <person name="Segura M.T."/>
            <person name="Richter M."/>
            <person name="von Bergen M."/>
            <person name="Seifert J."/>
            <person name="Suarez A."/>
        </authorList>
    </citation>
    <scope>NUCLEOTIDE SEQUENCE</scope>
</reference>
<dbReference type="EMBL" id="AJWY01011202">
    <property type="protein sequence ID" value="EKC53399.1"/>
    <property type="molecule type" value="Genomic_DNA"/>
</dbReference>
<feature type="non-terminal residue" evidence="2">
    <location>
        <position position="265"/>
    </location>
</feature>
<protein>
    <recommendedName>
        <fullName evidence="1">Fibrobacter succinogenes major paralogous domain-containing protein</fullName>
    </recommendedName>
</protein>
<dbReference type="InterPro" id="IPR011871">
    <property type="entry name" value="Fib_succ_major"/>
</dbReference>
<organism evidence="2">
    <name type="scientific">human gut metagenome</name>
    <dbReference type="NCBI Taxonomy" id="408170"/>
    <lineage>
        <taxon>unclassified sequences</taxon>
        <taxon>metagenomes</taxon>
        <taxon>organismal metagenomes</taxon>
    </lineage>
</organism>
<feature type="domain" description="Fibrobacter succinogenes major paralogous" evidence="1">
    <location>
        <begin position="123"/>
        <end position="203"/>
    </location>
</feature>
<dbReference type="Gene3D" id="2.60.40.2630">
    <property type="match status" value="1"/>
</dbReference>
<dbReference type="AlphaFoldDB" id="K1SD79"/>
<dbReference type="Pfam" id="PF09603">
    <property type="entry name" value="Fib_succ_major"/>
    <property type="match status" value="1"/>
</dbReference>
<comment type="caution">
    <text evidence="2">The sequence shown here is derived from an EMBL/GenBank/DDBJ whole genome shotgun (WGS) entry which is preliminary data.</text>
</comment>
<proteinExistence type="predicted"/>
<gene>
    <name evidence="2" type="ORF">LEA_16397</name>
</gene>